<dbReference type="AlphaFoldDB" id="A0A645HQQ7"/>
<reference evidence="1" key="1">
    <citation type="submission" date="2019-08" db="EMBL/GenBank/DDBJ databases">
        <authorList>
            <person name="Kucharzyk K."/>
            <person name="Murdoch R.W."/>
            <person name="Higgins S."/>
            <person name="Loffler F."/>
        </authorList>
    </citation>
    <scope>NUCLEOTIDE SEQUENCE</scope>
</reference>
<organism evidence="1">
    <name type="scientific">bioreactor metagenome</name>
    <dbReference type="NCBI Taxonomy" id="1076179"/>
    <lineage>
        <taxon>unclassified sequences</taxon>
        <taxon>metagenomes</taxon>
        <taxon>ecological metagenomes</taxon>
    </lineage>
</organism>
<evidence type="ECO:0000313" key="1">
    <source>
        <dbReference type="EMBL" id="MPN41190.1"/>
    </source>
</evidence>
<dbReference type="EMBL" id="VSSQ01098077">
    <property type="protein sequence ID" value="MPN41190.1"/>
    <property type="molecule type" value="Genomic_DNA"/>
</dbReference>
<proteinExistence type="predicted"/>
<comment type="caution">
    <text evidence="1">The sequence shown here is derived from an EMBL/GenBank/DDBJ whole genome shotgun (WGS) entry which is preliminary data.</text>
</comment>
<sequence length="114" mass="12864">MVVHNSVNISLFHIGKGNIVALQKGKSAIIIFKIQGFPHSLRQLVYKAENTFVKTAFCIVHQSAFKNNADIFVIIFFNFGNAFLTLNGFDTHFNVFIIYKIAVVKNIQNLFAVD</sequence>
<protein>
    <submittedName>
        <fullName evidence="1">Uncharacterized protein</fullName>
    </submittedName>
</protein>
<name>A0A645HQQ7_9ZZZZ</name>
<accession>A0A645HQQ7</accession>
<gene>
    <name evidence="1" type="ORF">SDC9_188732</name>
</gene>